<organism evidence="3 4">
    <name type="scientific">Thomasclavelia spiroformis DSM 1552</name>
    <dbReference type="NCBI Taxonomy" id="428126"/>
    <lineage>
        <taxon>Bacteria</taxon>
        <taxon>Bacillati</taxon>
        <taxon>Bacillota</taxon>
        <taxon>Erysipelotrichia</taxon>
        <taxon>Erysipelotrichales</taxon>
        <taxon>Coprobacillaceae</taxon>
        <taxon>Thomasclavelia</taxon>
    </lineage>
</organism>
<keyword evidence="4" id="KW-1185">Reference proteome</keyword>
<dbReference type="GO" id="GO:0016757">
    <property type="term" value="F:glycosyltransferase activity"/>
    <property type="evidence" value="ECO:0007669"/>
    <property type="project" value="UniProtKB-KW"/>
</dbReference>
<dbReference type="STRING" id="428126.CLOSPI_00784"/>
<dbReference type="EMBL" id="ABIK02000006">
    <property type="protein sequence ID" value="EDS75390.1"/>
    <property type="molecule type" value="Genomic_DNA"/>
</dbReference>
<dbReference type="Pfam" id="PF00534">
    <property type="entry name" value="Glycos_transf_1"/>
    <property type="match status" value="1"/>
</dbReference>
<proteinExistence type="predicted"/>
<evidence type="ECO:0000259" key="2">
    <source>
        <dbReference type="Pfam" id="PF13439"/>
    </source>
</evidence>
<name>B1C0Q5_9FIRM</name>
<dbReference type="EC" id="2.4.-.-" evidence="3"/>
<gene>
    <name evidence="3" type="ORF">CLOSPI_00784</name>
</gene>
<dbReference type="SUPFAM" id="SSF53756">
    <property type="entry name" value="UDP-Glycosyltransferase/glycogen phosphorylase"/>
    <property type="match status" value="1"/>
</dbReference>
<evidence type="ECO:0000313" key="4">
    <source>
        <dbReference type="Proteomes" id="UP000004910"/>
    </source>
</evidence>
<dbReference type="CDD" id="cd03794">
    <property type="entry name" value="GT4_WbuB-like"/>
    <property type="match status" value="1"/>
</dbReference>
<keyword evidence="3" id="KW-0808">Transferase</keyword>
<feature type="domain" description="Glycosyl transferase family 1" evidence="1">
    <location>
        <begin position="223"/>
        <end position="394"/>
    </location>
</feature>
<accession>B1C0Q5</accession>
<dbReference type="GeneID" id="94017611"/>
<reference evidence="3" key="2">
    <citation type="submission" date="2014-06" db="EMBL/GenBank/DDBJ databases">
        <title>Draft genome sequence of Clostridium spiroforme (DSM 1552).</title>
        <authorList>
            <person name="Sudarsanam P."/>
            <person name="Ley R."/>
            <person name="Guruge J."/>
            <person name="Turnbaugh P.J."/>
            <person name="Mahowald M."/>
            <person name="Liep D."/>
            <person name="Gordon J."/>
        </authorList>
    </citation>
    <scope>NUCLEOTIDE SEQUENCE</scope>
    <source>
        <strain evidence="3">DSM 1552</strain>
    </source>
</reference>
<dbReference type="OrthoDB" id="9811902at2"/>
<sequence>MTTKRIEKKNIIRLYAYYTPEITASTHLVNDLEKTLVDNDFQIDCVTPTPSRGLEQDIVDNYKDIRYEEKYDGKIRVHRFKLLPENSVVIKRIIRYLLLNIKQYRTARNLSNCDVILAGSTPPTQGIVAALLGKKLCLPVVYIVQDIFPDSLVSTGISSEKSLFFKIGKLIEKYTYKHADKIIVICDEFKHNLVDKGVLAEKIKVIYNWINADEVIPISRNSNKLFEEYNLDKNNFFVTYAGNMGKAQDIDTIINVAKIMQEYKDIKFILFGSGDGKKYYENLINSEKINNITILPIQPQNRVSEVYSLGNVSIVSCKKGAGKTALPSKTWSIMATATAVITNFDKDSELNNIINDSKSGIACESGNVMEIKHAILKLYDDRALCSKMGNNGREYIKRNLDSNMCTKKYIQVLNEAISIKKDR</sequence>
<dbReference type="eggNOG" id="COG0438">
    <property type="taxonomic scope" value="Bacteria"/>
</dbReference>
<reference evidence="3" key="1">
    <citation type="submission" date="2008-02" db="EMBL/GenBank/DDBJ databases">
        <authorList>
            <person name="Fulton L."/>
            <person name="Clifton S."/>
            <person name="Fulton B."/>
            <person name="Xu J."/>
            <person name="Minx P."/>
            <person name="Pepin K.H."/>
            <person name="Johnson M."/>
            <person name="Thiruvilangam P."/>
            <person name="Bhonagiri V."/>
            <person name="Nash W.E."/>
            <person name="Mardis E.R."/>
            <person name="Wilson R.K."/>
        </authorList>
    </citation>
    <scope>NUCLEOTIDE SEQUENCE [LARGE SCALE GENOMIC DNA]</scope>
    <source>
        <strain evidence="3">DSM 1552</strain>
    </source>
</reference>
<dbReference type="CAZy" id="GT4">
    <property type="family name" value="Glycosyltransferase Family 4"/>
</dbReference>
<dbReference type="Gene3D" id="3.40.50.2000">
    <property type="entry name" value="Glycogen Phosphorylase B"/>
    <property type="match status" value="2"/>
</dbReference>
<dbReference type="RefSeq" id="WP_004609261.1">
    <property type="nucleotide sequence ID" value="NZ_CP102275.1"/>
</dbReference>
<feature type="domain" description="Glycosyltransferase subfamily 4-like N-terminal" evidence="2">
    <location>
        <begin position="29"/>
        <end position="213"/>
    </location>
</feature>
<dbReference type="PANTHER" id="PTHR12526">
    <property type="entry name" value="GLYCOSYLTRANSFERASE"/>
    <property type="match status" value="1"/>
</dbReference>
<dbReference type="Proteomes" id="UP000004910">
    <property type="component" value="Unassembled WGS sequence"/>
</dbReference>
<dbReference type="PANTHER" id="PTHR12526:SF609">
    <property type="entry name" value="LIPOPOLYSACCHARIDE BIOSYNTHESIS PROTEIN"/>
    <property type="match status" value="1"/>
</dbReference>
<dbReference type="AlphaFoldDB" id="B1C0Q5"/>
<dbReference type="Pfam" id="PF13439">
    <property type="entry name" value="Glyco_transf_4"/>
    <property type="match status" value="1"/>
</dbReference>
<dbReference type="InterPro" id="IPR028098">
    <property type="entry name" value="Glyco_trans_4-like_N"/>
</dbReference>
<protein>
    <submittedName>
        <fullName evidence="3">Glycosyltransferase, group 1 family protein</fullName>
        <ecNumber evidence="3">2.4.-.-</ecNumber>
    </submittedName>
</protein>
<evidence type="ECO:0000313" key="3">
    <source>
        <dbReference type="EMBL" id="EDS75390.1"/>
    </source>
</evidence>
<dbReference type="HOGENOM" id="CLU_009583_11_0_9"/>
<comment type="caution">
    <text evidence="3">The sequence shown here is derived from an EMBL/GenBank/DDBJ whole genome shotgun (WGS) entry which is preliminary data.</text>
</comment>
<evidence type="ECO:0000259" key="1">
    <source>
        <dbReference type="Pfam" id="PF00534"/>
    </source>
</evidence>
<dbReference type="InterPro" id="IPR001296">
    <property type="entry name" value="Glyco_trans_1"/>
</dbReference>
<keyword evidence="3" id="KW-0328">Glycosyltransferase</keyword>